<gene>
    <name evidence="1" type="ORF">RAJCM14343_1776</name>
</gene>
<protein>
    <submittedName>
        <fullName evidence="1">Uncharacterized protein</fullName>
    </submittedName>
</protein>
<sequence length="68" mass="7346">MDVARYERAPTICPAGHRLAPNQVLVGWIPCDCTPGAGGHRTWTCRTCEVTIGSPPHVGPPRPGVRWS</sequence>
<name>A0ABQ0YJ65_9NOCA</name>
<evidence type="ECO:0000313" key="1">
    <source>
        <dbReference type="EMBL" id="GES36524.1"/>
    </source>
</evidence>
<evidence type="ECO:0000313" key="2">
    <source>
        <dbReference type="Proteomes" id="UP000325466"/>
    </source>
</evidence>
<proteinExistence type="predicted"/>
<dbReference type="Proteomes" id="UP000325466">
    <property type="component" value="Unassembled WGS sequence"/>
</dbReference>
<accession>A0ABQ0YJ65</accession>
<organism evidence="1 2">
    <name type="scientific">Rhodococcus aetherivorans</name>
    <dbReference type="NCBI Taxonomy" id="191292"/>
    <lineage>
        <taxon>Bacteria</taxon>
        <taxon>Bacillati</taxon>
        <taxon>Actinomycetota</taxon>
        <taxon>Actinomycetes</taxon>
        <taxon>Mycobacteriales</taxon>
        <taxon>Nocardiaceae</taxon>
        <taxon>Rhodococcus</taxon>
    </lineage>
</organism>
<reference evidence="1 2" key="1">
    <citation type="journal article" date="2018" name="Biodegradation">
        <title>1,4-Dioxane degradation characteristics of Rhodococcus aetherivorans JCM 14343.</title>
        <authorList>
            <person name="Inoue D."/>
            <person name="Tsunoda T."/>
            <person name="Yamamoto N."/>
            <person name="Ike M."/>
            <person name="Sei K."/>
        </authorList>
    </citation>
    <scope>NUCLEOTIDE SEQUENCE [LARGE SCALE GENOMIC DNA]</scope>
    <source>
        <strain evidence="1 2">JCM 14343</strain>
    </source>
</reference>
<dbReference type="EMBL" id="BLAH01000071">
    <property type="protein sequence ID" value="GES36524.1"/>
    <property type="molecule type" value="Genomic_DNA"/>
</dbReference>
<keyword evidence="2" id="KW-1185">Reference proteome</keyword>
<comment type="caution">
    <text evidence="1">The sequence shown here is derived from an EMBL/GenBank/DDBJ whole genome shotgun (WGS) entry which is preliminary data.</text>
</comment>